<evidence type="ECO:0000256" key="1">
    <source>
        <dbReference type="SAM" id="MobiDB-lite"/>
    </source>
</evidence>
<organism evidence="3 4">
    <name type="scientific">Tolypocladium paradoxum</name>
    <dbReference type="NCBI Taxonomy" id="94208"/>
    <lineage>
        <taxon>Eukaryota</taxon>
        <taxon>Fungi</taxon>
        <taxon>Dikarya</taxon>
        <taxon>Ascomycota</taxon>
        <taxon>Pezizomycotina</taxon>
        <taxon>Sordariomycetes</taxon>
        <taxon>Hypocreomycetidae</taxon>
        <taxon>Hypocreales</taxon>
        <taxon>Ophiocordycipitaceae</taxon>
        <taxon>Tolypocladium</taxon>
    </lineage>
</organism>
<dbReference type="OrthoDB" id="14167at2759"/>
<accession>A0A2S4L3Q3</accession>
<dbReference type="SMART" id="SM00721">
    <property type="entry name" value="BAR"/>
    <property type="match status" value="1"/>
</dbReference>
<feature type="region of interest" description="Disordered" evidence="1">
    <location>
        <begin position="364"/>
        <end position="383"/>
    </location>
</feature>
<feature type="compositionally biased region" description="Low complexity" evidence="1">
    <location>
        <begin position="391"/>
        <end position="402"/>
    </location>
</feature>
<protein>
    <recommendedName>
        <fullName evidence="2">BAR domain-containing protein</fullName>
    </recommendedName>
</protein>
<evidence type="ECO:0000313" key="3">
    <source>
        <dbReference type="EMBL" id="POR37069.1"/>
    </source>
</evidence>
<feature type="compositionally biased region" description="Pro residues" evidence="1">
    <location>
        <begin position="369"/>
        <end position="379"/>
    </location>
</feature>
<proteinExistence type="predicted"/>
<name>A0A2S4L3Q3_9HYPO</name>
<dbReference type="Proteomes" id="UP000237481">
    <property type="component" value="Unassembled WGS sequence"/>
</dbReference>
<feature type="domain" description="BAR" evidence="2">
    <location>
        <begin position="95"/>
        <end position="318"/>
    </location>
</feature>
<sequence length="492" mass="54188">GVPNHLLVVRFVGTSSSPFSLTCSARRQSTPSFIRLRPTRVSRFLLPPRRENSSATCRRRATEYSYTHTYTPSPAMQSATMTFTKKIDRARQWAGEKMGGEAKTAQSDEFQMLEAAMGCRQTGMDNLQKSAAAYVKWESRRCDAVEDKSRCTPMALLGRSMTAHGNDLEPDSEFGNCLAHVGRANERISDLHTSYADQVTTTWLQHLERSVTMMKEYQAARKKLESRRLAYDASVAKMHKAKRDDFRIEEEMRVCKTKFDDSSEDVLRRMQDIKDTEVESIGALSSLLDAELAYHEKATDELRRARQALSDVSPSAAACQDDLYVPRARSNTARSRHATQHGQAADADETPRMPERMPIRHLASTQVLPPGPPPPPQSPRPSVMRAATFGARSASSSANARAPLLPRNTAGMVAHGGRGEDVLTDDESAGSDGASHGWGNRSASSTTSYDSLARVNSAQLTKKAPPPPPPPVNRAKKPPPPPVPTRRANLGY</sequence>
<dbReference type="Pfam" id="PF03114">
    <property type="entry name" value="BAR"/>
    <property type="match status" value="1"/>
</dbReference>
<dbReference type="SUPFAM" id="SSF103657">
    <property type="entry name" value="BAR/IMD domain-like"/>
    <property type="match status" value="1"/>
</dbReference>
<dbReference type="AlphaFoldDB" id="A0A2S4L3Q3"/>
<feature type="non-terminal residue" evidence="3">
    <location>
        <position position="1"/>
    </location>
</feature>
<feature type="compositionally biased region" description="Pro residues" evidence="1">
    <location>
        <begin position="464"/>
        <end position="484"/>
    </location>
</feature>
<feature type="compositionally biased region" description="Polar residues" evidence="1">
    <location>
        <begin position="441"/>
        <end position="460"/>
    </location>
</feature>
<dbReference type="InterPro" id="IPR027267">
    <property type="entry name" value="AH/BAR_dom_sf"/>
</dbReference>
<comment type="caution">
    <text evidence="3">The sequence shown here is derived from an EMBL/GenBank/DDBJ whole genome shotgun (WGS) entry which is preliminary data.</text>
</comment>
<evidence type="ECO:0000313" key="4">
    <source>
        <dbReference type="Proteomes" id="UP000237481"/>
    </source>
</evidence>
<dbReference type="STRING" id="94208.A0A2S4L3Q3"/>
<gene>
    <name evidence="3" type="ORF">TPAR_02734</name>
</gene>
<dbReference type="Gene3D" id="1.20.1270.60">
    <property type="entry name" value="Arfaptin homology (AH) domain/BAR domain"/>
    <property type="match status" value="1"/>
</dbReference>
<reference evidence="3 4" key="1">
    <citation type="submission" date="2018-01" db="EMBL/GenBank/DDBJ databases">
        <title>Harnessing the power of phylogenomics to disentangle the directionality and signatures of interkingdom host jumping in the parasitic fungal genus Tolypocladium.</title>
        <authorList>
            <person name="Quandt C.A."/>
            <person name="Patterson W."/>
            <person name="Spatafora J.W."/>
        </authorList>
    </citation>
    <scope>NUCLEOTIDE SEQUENCE [LARGE SCALE GENOMIC DNA]</scope>
    <source>
        <strain evidence="3 4">NRBC 100945</strain>
    </source>
</reference>
<feature type="region of interest" description="Disordered" evidence="1">
    <location>
        <begin position="389"/>
        <end position="492"/>
    </location>
</feature>
<dbReference type="EMBL" id="PKSG01000277">
    <property type="protein sequence ID" value="POR37069.1"/>
    <property type="molecule type" value="Genomic_DNA"/>
</dbReference>
<evidence type="ECO:0000259" key="2">
    <source>
        <dbReference type="PROSITE" id="PS51021"/>
    </source>
</evidence>
<dbReference type="PROSITE" id="PS51021">
    <property type="entry name" value="BAR"/>
    <property type="match status" value="1"/>
</dbReference>
<keyword evidence="4" id="KW-1185">Reference proteome</keyword>
<feature type="region of interest" description="Disordered" evidence="1">
    <location>
        <begin position="330"/>
        <end position="353"/>
    </location>
</feature>
<dbReference type="GO" id="GO:0005737">
    <property type="term" value="C:cytoplasm"/>
    <property type="evidence" value="ECO:0007669"/>
    <property type="project" value="InterPro"/>
</dbReference>
<dbReference type="InterPro" id="IPR004148">
    <property type="entry name" value="BAR_dom"/>
</dbReference>